<accession>A0AAV4QKC1</accession>
<evidence type="ECO:0000313" key="1">
    <source>
        <dbReference type="EMBL" id="GIY09595.1"/>
    </source>
</evidence>
<proteinExistence type="predicted"/>
<dbReference type="AlphaFoldDB" id="A0AAV4QKC1"/>
<keyword evidence="2" id="KW-1185">Reference proteome</keyword>
<reference evidence="1 2" key="1">
    <citation type="submission" date="2021-06" db="EMBL/GenBank/DDBJ databases">
        <title>Caerostris darwini draft genome.</title>
        <authorList>
            <person name="Kono N."/>
            <person name="Arakawa K."/>
        </authorList>
    </citation>
    <scope>NUCLEOTIDE SEQUENCE [LARGE SCALE GENOMIC DNA]</scope>
</reference>
<comment type="caution">
    <text evidence="1">The sequence shown here is derived from an EMBL/GenBank/DDBJ whole genome shotgun (WGS) entry which is preliminary data.</text>
</comment>
<dbReference type="EMBL" id="BPLQ01004659">
    <property type="protein sequence ID" value="GIY09595.1"/>
    <property type="molecule type" value="Genomic_DNA"/>
</dbReference>
<organism evidence="1 2">
    <name type="scientific">Caerostris darwini</name>
    <dbReference type="NCBI Taxonomy" id="1538125"/>
    <lineage>
        <taxon>Eukaryota</taxon>
        <taxon>Metazoa</taxon>
        <taxon>Ecdysozoa</taxon>
        <taxon>Arthropoda</taxon>
        <taxon>Chelicerata</taxon>
        <taxon>Arachnida</taxon>
        <taxon>Araneae</taxon>
        <taxon>Araneomorphae</taxon>
        <taxon>Entelegynae</taxon>
        <taxon>Araneoidea</taxon>
        <taxon>Araneidae</taxon>
        <taxon>Caerostris</taxon>
    </lineage>
</organism>
<sequence>MFHSIQYSSCNIVLLNLPNSLWRSKSQMKNVLFLMTHFRHSFNERNSDDRGVSKNPSSVACVVNILEPYSGQNSLHTVLQLDGHLASARWTCLTGDCSDRQLVLGQETEKTF</sequence>
<gene>
    <name evidence="1" type="ORF">CDAR_598341</name>
</gene>
<evidence type="ECO:0000313" key="2">
    <source>
        <dbReference type="Proteomes" id="UP001054837"/>
    </source>
</evidence>
<name>A0AAV4QKC1_9ARAC</name>
<dbReference type="Proteomes" id="UP001054837">
    <property type="component" value="Unassembled WGS sequence"/>
</dbReference>
<protein>
    <submittedName>
        <fullName evidence="1">Uncharacterized protein</fullName>
    </submittedName>
</protein>